<dbReference type="GO" id="GO:0005643">
    <property type="term" value="C:nuclear pore"/>
    <property type="evidence" value="ECO:0007669"/>
    <property type="project" value="TreeGrafter"/>
</dbReference>
<evidence type="ECO:0000313" key="2">
    <source>
        <dbReference type="Ensembl" id="ENSCMIP00000040929.1"/>
    </source>
</evidence>
<sequence>MCSLDLFPPPLCEGHITLYELNNELVSGLQNDEEVYNFQAQTLGFPSVLIRKESLKPHCRLEHSAKAAFIHHREPVWKRSANACRCVELTPILFLILVPKWLKALSCCTLAVARWARAFHGSLSPHLKVRISADASRTGCSLRAFAWHPHTDKFAVALLDDSIRVYNSQSETVPTLKHRLQKNVAALAWKPLCASVLAVGCQSCILVWQVDPTSLSTRPSSGCAHVLSHPGHCPVTSLAWCPKGGLLLSASPVDTSMLIWDVATEICVPLQRVGGGGVTYLAWSPDGNRVLATTPSSVFRVWETRTWTCERWPTLNGQCQTGCWSPDGTHLLFTVEGESVIYLLTFLDTGELLGKVGGSKTALICADLSKTTFEIEQAEIRVGGEVQSMVWDPSGERLAVILRGDPTNVESKTLVAVFKTNVSPVFELLPCGFIQGEIDAEPQFLSFHPNFKKGALLTVGWSTGRISNIPFYFVSAQMSRPSPGRSPPRDSLLSNTSVICFQPIQGSAPVVSRVINILHKLPLQIHFSVFFFSKTSFSGLSI</sequence>
<dbReference type="SUPFAM" id="SSF50978">
    <property type="entry name" value="WD40 repeat-like"/>
    <property type="match status" value="1"/>
</dbReference>
<dbReference type="SMART" id="SM00320">
    <property type="entry name" value="WD40"/>
    <property type="match status" value="5"/>
</dbReference>
<dbReference type="Ensembl" id="ENSCMIT00000041508.1">
    <property type="protein sequence ID" value="ENSCMIP00000040929.1"/>
    <property type="gene ID" value="ENSCMIG00000017041.1"/>
</dbReference>
<dbReference type="PANTHER" id="PTHR14494:SF0">
    <property type="entry name" value="ALADIN"/>
    <property type="match status" value="1"/>
</dbReference>
<dbReference type="InterPro" id="IPR045139">
    <property type="entry name" value="Aladin"/>
</dbReference>
<organism evidence="2 3">
    <name type="scientific">Callorhinchus milii</name>
    <name type="common">Ghost shark</name>
    <dbReference type="NCBI Taxonomy" id="7868"/>
    <lineage>
        <taxon>Eukaryota</taxon>
        <taxon>Metazoa</taxon>
        <taxon>Chordata</taxon>
        <taxon>Craniata</taxon>
        <taxon>Vertebrata</taxon>
        <taxon>Chondrichthyes</taxon>
        <taxon>Holocephali</taxon>
        <taxon>Chimaeriformes</taxon>
        <taxon>Callorhinchidae</taxon>
        <taxon>Callorhinchus</taxon>
    </lineage>
</organism>
<reference evidence="3" key="2">
    <citation type="journal article" date="2007" name="PLoS Biol.">
        <title>Survey sequencing and comparative analysis of the elephant shark (Callorhinchus milii) genome.</title>
        <authorList>
            <person name="Venkatesh B."/>
            <person name="Kirkness E.F."/>
            <person name="Loh Y.H."/>
            <person name="Halpern A.L."/>
            <person name="Lee A.P."/>
            <person name="Johnson J."/>
            <person name="Dandona N."/>
            <person name="Viswanathan L.D."/>
            <person name="Tay A."/>
            <person name="Venter J.C."/>
            <person name="Strausberg R.L."/>
            <person name="Brenner S."/>
        </authorList>
    </citation>
    <scope>NUCLEOTIDE SEQUENCE [LARGE SCALE GENOMIC DNA]</scope>
</reference>
<keyword evidence="3" id="KW-1185">Reference proteome</keyword>
<dbReference type="Pfam" id="PF25460">
    <property type="entry name" value="Beta-prop_Aladin"/>
    <property type="match status" value="1"/>
</dbReference>
<reference evidence="2" key="5">
    <citation type="submission" date="2025-09" db="UniProtKB">
        <authorList>
            <consortium name="Ensembl"/>
        </authorList>
    </citation>
    <scope>IDENTIFICATION</scope>
</reference>
<reference evidence="3" key="1">
    <citation type="journal article" date="2006" name="Science">
        <title>Ancient noncoding elements conserved in the human genome.</title>
        <authorList>
            <person name="Venkatesh B."/>
            <person name="Kirkness E.F."/>
            <person name="Loh Y.H."/>
            <person name="Halpern A.L."/>
            <person name="Lee A.P."/>
            <person name="Johnson J."/>
            <person name="Dandona N."/>
            <person name="Viswanathan L.D."/>
            <person name="Tay A."/>
            <person name="Venter J.C."/>
            <person name="Strausberg R.L."/>
            <person name="Brenner S."/>
        </authorList>
    </citation>
    <scope>NUCLEOTIDE SEQUENCE [LARGE SCALE GENOMIC DNA]</scope>
</reference>
<reference evidence="3" key="3">
    <citation type="journal article" date="2014" name="Nature">
        <title>Elephant shark genome provides unique insights into gnathostome evolution.</title>
        <authorList>
            <consortium name="International Elephant Shark Genome Sequencing Consortium"/>
            <person name="Venkatesh B."/>
            <person name="Lee A.P."/>
            <person name="Ravi V."/>
            <person name="Maurya A.K."/>
            <person name="Lian M.M."/>
            <person name="Swann J.B."/>
            <person name="Ohta Y."/>
            <person name="Flajnik M.F."/>
            <person name="Sutoh Y."/>
            <person name="Kasahara M."/>
            <person name="Hoon S."/>
            <person name="Gangu V."/>
            <person name="Roy S.W."/>
            <person name="Irimia M."/>
            <person name="Korzh V."/>
            <person name="Kondrychyn I."/>
            <person name="Lim Z.W."/>
            <person name="Tay B.H."/>
            <person name="Tohari S."/>
            <person name="Kong K.W."/>
            <person name="Ho S."/>
            <person name="Lorente-Galdos B."/>
            <person name="Quilez J."/>
            <person name="Marques-Bonet T."/>
            <person name="Raney B.J."/>
            <person name="Ingham P.W."/>
            <person name="Tay A."/>
            <person name="Hillier L.W."/>
            <person name="Minx P."/>
            <person name="Boehm T."/>
            <person name="Wilson R.K."/>
            <person name="Brenner S."/>
            <person name="Warren W.C."/>
        </authorList>
    </citation>
    <scope>NUCLEOTIDE SEQUENCE [LARGE SCALE GENOMIC DNA]</scope>
</reference>
<dbReference type="GeneTree" id="ENSGT00390000009446"/>
<dbReference type="InterPro" id="IPR057403">
    <property type="entry name" value="Beta-prop_Aladin"/>
</dbReference>
<protein>
    <submittedName>
        <fullName evidence="2">Aladin WD repeat nucleoporin</fullName>
    </submittedName>
</protein>
<evidence type="ECO:0000259" key="1">
    <source>
        <dbReference type="Pfam" id="PF25460"/>
    </source>
</evidence>
<dbReference type="InterPro" id="IPR001680">
    <property type="entry name" value="WD40_rpt"/>
</dbReference>
<gene>
    <name evidence="2" type="primary">aaas</name>
</gene>
<accession>A0A4W3JC55</accession>
<proteinExistence type="predicted"/>
<feature type="domain" description="Aladin seven-bladed propeller" evidence="1">
    <location>
        <begin position="132"/>
        <end position="472"/>
    </location>
</feature>
<dbReference type="Proteomes" id="UP000314986">
    <property type="component" value="Unassembled WGS sequence"/>
</dbReference>
<dbReference type="AlphaFoldDB" id="A0A4W3JC55"/>
<evidence type="ECO:0000313" key="3">
    <source>
        <dbReference type="Proteomes" id="UP000314986"/>
    </source>
</evidence>
<dbReference type="STRING" id="7868.ENSCMIP00000040929"/>
<name>A0A4W3JC55_CALMI</name>
<dbReference type="InParanoid" id="A0A4W3JC55"/>
<dbReference type="InterPro" id="IPR015943">
    <property type="entry name" value="WD40/YVTN_repeat-like_dom_sf"/>
</dbReference>
<dbReference type="PANTHER" id="PTHR14494">
    <property type="entry name" value="ALADIN/ADRACALIN/AAAS"/>
    <property type="match status" value="1"/>
</dbReference>
<reference evidence="2" key="4">
    <citation type="submission" date="2025-08" db="UniProtKB">
        <authorList>
            <consortium name="Ensembl"/>
        </authorList>
    </citation>
    <scope>IDENTIFICATION</scope>
</reference>
<dbReference type="GO" id="GO:0006913">
    <property type="term" value="P:nucleocytoplasmic transport"/>
    <property type="evidence" value="ECO:0007669"/>
    <property type="project" value="TreeGrafter"/>
</dbReference>
<dbReference type="InterPro" id="IPR036322">
    <property type="entry name" value="WD40_repeat_dom_sf"/>
</dbReference>
<dbReference type="Gene3D" id="2.130.10.10">
    <property type="entry name" value="YVTN repeat-like/Quinoprotein amine dehydrogenase"/>
    <property type="match status" value="2"/>
</dbReference>